<dbReference type="EMBL" id="GBRH01273739">
    <property type="protein sequence ID" value="JAD24156.1"/>
    <property type="molecule type" value="Transcribed_RNA"/>
</dbReference>
<reference evidence="2" key="2">
    <citation type="journal article" date="2015" name="Data Brief">
        <title>Shoot transcriptome of the giant reed, Arundo donax.</title>
        <authorList>
            <person name="Barrero R.A."/>
            <person name="Guerrero F.D."/>
            <person name="Moolhuijzen P."/>
            <person name="Goolsby J.A."/>
            <person name="Tidwell J."/>
            <person name="Bellgard S.E."/>
            <person name="Bellgard M.I."/>
        </authorList>
    </citation>
    <scope>NUCLEOTIDE SEQUENCE</scope>
    <source>
        <tissue evidence="2">Shoot tissue taken approximately 20 cm above the soil surface</tissue>
    </source>
</reference>
<protein>
    <submittedName>
        <fullName evidence="2">Uncharacterized protein</fullName>
    </submittedName>
</protein>
<feature type="region of interest" description="Disordered" evidence="1">
    <location>
        <begin position="1"/>
        <end position="32"/>
    </location>
</feature>
<evidence type="ECO:0000313" key="2">
    <source>
        <dbReference type="EMBL" id="JAD24156.1"/>
    </source>
</evidence>
<dbReference type="AlphaFoldDB" id="A0A0A8YDM5"/>
<evidence type="ECO:0000256" key="1">
    <source>
        <dbReference type="SAM" id="MobiDB-lite"/>
    </source>
</evidence>
<accession>A0A0A8YDM5</accession>
<name>A0A0A8YDM5_ARUDO</name>
<organism evidence="2">
    <name type="scientific">Arundo donax</name>
    <name type="common">Giant reed</name>
    <name type="synonym">Donax arundinaceus</name>
    <dbReference type="NCBI Taxonomy" id="35708"/>
    <lineage>
        <taxon>Eukaryota</taxon>
        <taxon>Viridiplantae</taxon>
        <taxon>Streptophyta</taxon>
        <taxon>Embryophyta</taxon>
        <taxon>Tracheophyta</taxon>
        <taxon>Spermatophyta</taxon>
        <taxon>Magnoliopsida</taxon>
        <taxon>Liliopsida</taxon>
        <taxon>Poales</taxon>
        <taxon>Poaceae</taxon>
        <taxon>PACMAD clade</taxon>
        <taxon>Arundinoideae</taxon>
        <taxon>Arundineae</taxon>
        <taxon>Arundo</taxon>
    </lineage>
</organism>
<proteinExistence type="predicted"/>
<reference evidence="2" key="1">
    <citation type="submission" date="2014-09" db="EMBL/GenBank/DDBJ databases">
        <authorList>
            <person name="Magalhaes I.L.F."/>
            <person name="Oliveira U."/>
            <person name="Santos F.R."/>
            <person name="Vidigal T.H.D.A."/>
            <person name="Brescovit A.D."/>
            <person name="Santos A.J."/>
        </authorList>
    </citation>
    <scope>NUCLEOTIDE SEQUENCE</scope>
    <source>
        <tissue evidence="2">Shoot tissue taken approximately 20 cm above the soil surface</tissue>
    </source>
</reference>
<sequence length="58" mass="6010">MLPRTSMGISLVRSGPTSSSAPPPPPPGGSSWPWIPSSFILLSLASSPMAAPPHKCRK</sequence>